<dbReference type="InterPro" id="IPR009061">
    <property type="entry name" value="DNA-bd_dom_put_sf"/>
</dbReference>
<keyword evidence="2" id="KW-1185">Reference proteome</keyword>
<name>A0A4R5V1N2_9RHOB</name>
<proteinExistence type="predicted"/>
<comment type="caution">
    <text evidence="1">The sequence shown here is derived from an EMBL/GenBank/DDBJ whole genome shotgun (WGS) entry which is preliminary data.</text>
</comment>
<dbReference type="Proteomes" id="UP000295301">
    <property type="component" value="Unassembled WGS sequence"/>
</dbReference>
<dbReference type="SUPFAM" id="SSF46955">
    <property type="entry name" value="Putative DNA-binding domain"/>
    <property type="match status" value="1"/>
</dbReference>
<organism evidence="1 2">
    <name type="scientific">Antarcticimicrobium luteum</name>
    <dbReference type="NCBI Taxonomy" id="2547397"/>
    <lineage>
        <taxon>Bacteria</taxon>
        <taxon>Pseudomonadati</taxon>
        <taxon>Pseudomonadota</taxon>
        <taxon>Alphaproteobacteria</taxon>
        <taxon>Rhodobacterales</taxon>
        <taxon>Paracoccaceae</taxon>
        <taxon>Antarcticimicrobium</taxon>
    </lineage>
</organism>
<dbReference type="AlphaFoldDB" id="A0A4R5V1N2"/>
<dbReference type="Gene3D" id="1.10.1660.10">
    <property type="match status" value="1"/>
</dbReference>
<dbReference type="Pfam" id="PF13591">
    <property type="entry name" value="MerR_2"/>
    <property type="match status" value="1"/>
</dbReference>
<dbReference type="EMBL" id="SMUV01000068">
    <property type="protein sequence ID" value="TDK45634.1"/>
    <property type="molecule type" value="Genomic_DNA"/>
</dbReference>
<dbReference type="OrthoDB" id="9800876at2"/>
<accession>A0A4R5V1N2</accession>
<evidence type="ECO:0000313" key="2">
    <source>
        <dbReference type="Proteomes" id="UP000295301"/>
    </source>
</evidence>
<sequence length="111" mass="12594">MLNEHDVVARVARIELRELRLWVREGWIKPAEGENGPVFDDLDVARIRLVCDLRKEMALPIDAMPVILSLLDQLHGARRELRDLAAAIDAQSPEIRQAIVAAYRTGQETRS</sequence>
<dbReference type="RefSeq" id="WP_133360249.1">
    <property type="nucleotide sequence ID" value="NZ_SMUV01000068.1"/>
</dbReference>
<reference evidence="1 2" key="1">
    <citation type="submission" date="2019-03" db="EMBL/GenBank/DDBJ databases">
        <title>Ruegeria lutea sp. nov., a novel strain, isolated from marine sediment, the Masan Bay, South Korea.</title>
        <authorList>
            <person name="Kim J."/>
            <person name="Kim D.-Y."/>
            <person name="Lee S.-S."/>
        </authorList>
    </citation>
    <scope>NUCLEOTIDE SEQUENCE [LARGE SCALE GENOMIC DNA]</scope>
    <source>
        <strain evidence="1 2">318-1</strain>
    </source>
</reference>
<gene>
    <name evidence="1" type="ORF">E1832_13280</name>
</gene>
<evidence type="ECO:0000313" key="1">
    <source>
        <dbReference type="EMBL" id="TDK45634.1"/>
    </source>
</evidence>
<protein>
    <submittedName>
        <fullName evidence="1">MerR family transcriptional regulator</fullName>
    </submittedName>
</protein>